<feature type="domain" description="Response regulatory" evidence="2">
    <location>
        <begin position="2"/>
        <end position="122"/>
    </location>
</feature>
<evidence type="ECO:0000313" key="3">
    <source>
        <dbReference type="EMBL" id="AWW00390.1"/>
    </source>
</evidence>
<dbReference type="InterPro" id="IPR001789">
    <property type="entry name" value="Sig_transdc_resp-reg_receiver"/>
</dbReference>
<keyword evidence="1" id="KW-0597">Phosphoprotein</keyword>
<evidence type="ECO:0000259" key="2">
    <source>
        <dbReference type="PROSITE" id="PS50110"/>
    </source>
</evidence>
<dbReference type="OrthoDB" id="7631574at2"/>
<gene>
    <name evidence="3" type="ORF">DJ013_20310</name>
</gene>
<keyword evidence="4" id="KW-1185">Reference proteome</keyword>
<dbReference type="InterPro" id="IPR052893">
    <property type="entry name" value="TCS_response_regulator"/>
</dbReference>
<dbReference type="Gene3D" id="3.40.50.2300">
    <property type="match status" value="1"/>
</dbReference>
<organism evidence="3 4">
    <name type="scientific">Arcticibacterium luteifluviistationis</name>
    <dbReference type="NCBI Taxonomy" id="1784714"/>
    <lineage>
        <taxon>Bacteria</taxon>
        <taxon>Pseudomonadati</taxon>
        <taxon>Bacteroidota</taxon>
        <taxon>Cytophagia</taxon>
        <taxon>Cytophagales</taxon>
        <taxon>Leadbetterellaceae</taxon>
        <taxon>Arcticibacterium</taxon>
    </lineage>
</organism>
<dbReference type="Pfam" id="PF00072">
    <property type="entry name" value="Response_reg"/>
    <property type="match status" value="1"/>
</dbReference>
<sequence>MLIYLVDDDQEDQEIFDMALCDSGVKAKLLCFNDADAVLSQINSSPVKPDYIFLDLNMPKINGLECLQMFVNNSITALSKVIIYSTSSNEKDIKETMALGAHNYLVKPVNFKVLVESIKKLLKAS</sequence>
<evidence type="ECO:0000256" key="1">
    <source>
        <dbReference type="PROSITE-ProRule" id="PRU00169"/>
    </source>
</evidence>
<name>A0A2Z4GG67_9BACT</name>
<reference evidence="3 4" key="1">
    <citation type="submission" date="2018-05" db="EMBL/GenBank/DDBJ databases">
        <title>Complete genome sequence of Arcticibacterium luteifluviistationis SM1504T, a cytophagaceae bacterium isolated from Arctic surface seawater.</title>
        <authorList>
            <person name="Li Y."/>
            <person name="Qin Q.-L."/>
        </authorList>
    </citation>
    <scope>NUCLEOTIDE SEQUENCE [LARGE SCALE GENOMIC DNA]</scope>
    <source>
        <strain evidence="3 4">SM1504</strain>
    </source>
</reference>
<dbReference type="GO" id="GO:0000160">
    <property type="term" value="P:phosphorelay signal transduction system"/>
    <property type="evidence" value="ECO:0007669"/>
    <property type="project" value="InterPro"/>
</dbReference>
<dbReference type="PANTHER" id="PTHR44520">
    <property type="entry name" value="RESPONSE REGULATOR RCP1-RELATED"/>
    <property type="match status" value="1"/>
</dbReference>
<protein>
    <submittedName>
        <fullName evidence="3">Response regulator</fullName>
    </submittedName>
</protein>
<dbReference type="InterPro" id="IPR011006">
    <property type="entry name" value="CheY-like_superfamily"/>
</dbReference>
<proteinExistence type="predicted"/>
<dbReference type="SMART" id="SM00448">
    <property type="entry name" value="REC"/>
    <property type="match status" value="1"/>
</dbReference>
<dbReference type="KEGG" id="als:DJ013_20310"/>
<dbReference type="RefSeq" id="WP_111373756.1">
    <property type="nucleotide sequence ID" value="NZ_CP029480.1"/>
</dbReference>
<feature type="modified residue" description="4-aspartylphosphate" evidence="1">
    <location>
        <position position="55"/>
    </location>
</feature>
<dbReference type="AlphaFoldDB" id="A0A2Z4GG67"/>
<dbReference type="Proteomes" id="UP000249873">
    <property type="component" value="Chromosome"/>
</dbReference>
<evidence type="ECO:0000313" key="4">
    <source>
        <dbReference type="Proteomes" id="UP000249873"/>
    </source>
</evidence>
<accession>A0A2Z4GG67</accession>
<dbReference type="SUPFAM" id="SSF52172">
    <property type="entry name" value="CheY-like"/>
    <property type="match status" value="1"/>
</dbReference>
<dbReference type="EMBL" id="CP029480">
    <property type="protein sequence ID" value="AWW00390.1"/>
    <property type="molecule type" value="Genomic_DNA"/>
</dbReference>
<dbReference type="PROSITE" id="PS50110">
    <property type="entry name" value="RESPONSE_REGULATORY"/>
    <property type="match status" value="1"/>
</dbReference>